<dbReference type="EMBL" id="MU267600">
    <property type="protein sequence ID" value="KAH7915430.1"/>
    <property type="molecule type" value="Genomic_DNA"/>
</dbReference>
<dbReference type="Proteomes" id="UP000790377">
    <property type="component" value="Unassembled WGS sequence"/>
</dbReference>
<comment type="caution">
    <text evidence="1">The sequence shown here is derived from an EMBL/GenBank/DDBJ whole genome shotgun (WGS) entry which is preliminary data.</text>
</comment>
<accession>A0ACB8AQ47</accession>
<sequence length="171" mass="18546">RIMADDKDKSRKQLSRANRTKLAKETINKTIPSLLASYPRARAGVASAQLLRIQHGPSPGKSTPKSSGSGPTIRVIESDTLNAAQAMHASHPSDRIAVLSMASPLRAGGGILTGATSQEESLCVRSTLLPSLLDQFYRLPEDAIVYTTDGPSQIAILWMSYLAPRYVFLKW</sequence>
<protein>
    <submittedName>
        <fullName evidence="1">Uncharacterized protein</fullName>
    </submittedName>
</protein>
<feature type="non-terminal residue" evidence="1">
    <location>
        <position position="1"/>
    </location>
</feature>
<name>A0ACB8AQ47_9AGAM</name>
<evidence type="ECO:0000313" key="1">
    <source>
        <dbReference type="EMBL" id="KAH7915430.1"/>
    </source>
</evidence>
<organism evidence="1 2">
    <name type="scientific">Hygrophoropsis aurantiaca</name>
    <dbReference type="NCBI Taxonomy" id="72124"/>
    <lineage>
        <taxon>Eukaryota</taxon>
        <taxon>Fungi</taxon>
        <taxon>Dikarya</taxon>
        <taxon>Basidiomycota</taxon>
        <taxon>Agaricomycotina</taxon>
        <taxon>Agaricomycetes</taxon>
        <taxon>Agaricomycetidae</taxon>
        <taxon>Boletales</taxon>
        <taxon>Coniophorineae</taxon>
        <taxon>Hygrophoropsidaceae</taxon>
        <taxon>Hygrophoropsis</taxon>
    </lineage>
</organism>
<evidence type="ECO:0000313" key="2">
    <source>
        <dbReference type="Proteomes" id="UP000790377"/>
    </source>
</evidence>
<keyword evidence="2" id="KW-1185">Reference proteome</keyword>
<proteinExistence type="predicted"/>
<reference evidence="1" key="1">
    <citation type="journal article" date="2021" name="New Phytol.">
        <title>Evolutionary innovations through gain and loss of genes in the ectomycorrhizal Boletales.</title>
        <authorList>
            <person name="Wu G."/>
            <person name="Miyauchi S."/>
            <person name="Morin E."/>
            <person name="Kuo A."/>
            <person name="Drula E."/>
            <person name="Varga T."/>
            <person name="Kohler A."/>
            <person name="Feng B."/>
            <person name="Cao Y."/>
            <person name="Lipzen A."/>
            <person name="Daum C."/>
            <person name="Hundley H."/>
            <person name="Pangilinan J."/>
            <person name="Johnson J."/>
            <person name="Barry K."/>
            <person name="LaButti K."/>
            <person name="Ng V."/>
            <person name="Ahrendt S."/>
            <person name="Min B."/>
            <person name="Choi I.G."/>
            <person name="Park H."/>
            <person name="Plett J.M."/>
            <person name="Magnuson J."/>
            <person name="Spatafora J.W."/>
            <person name="Nagy L.G."/>
            <person name="Henrissat B."/>
            <person name="Grigoriev I.V."/>
            <person name="Yang Z.L."/>
            <person name="Xu J."/>
            <person name="Martin F.M."/>
        </authorList>
    </citation>
    <scope>NUCLEOTIDE SEQUENCE</scope>
    <source>
        <strain evidence="1">ATCC 28755</strain>
    </source>
</reference>
<gene>
    <name evidence="1" type="ORF">BJ138DRAFT_1141720</name>
</gene>